<dbReference type="GO" id="GO:0005634">
    <property type="term" value="C:nucleus"/>
    <property type="evidence" value="ECO:0007669"/>
    <property type="project" value="UniProtKB-SubCell"/>
</dbReference>
<protein>
    <recommendedName>
        <fullName evidence="12">RNA polymerase II subunit B1 CTD phosphatase RPAP2 homolog</fullName>
        <ecNumber evidence="12">3.1.3.16</ecNumber>
    </recommendedName>
</protein>
<evidence type="ECO:0000256" key="4">
    <source>
        <dbReference type="ARBA" id="ARBA00022771"/>
    </source>
</evidence>
<keyword evidence="8 12" id="KW-0539">Nucleus</keyword>
<dbReference type="InterPro" id="IPR007308">
    <property type="entry name" value="Rtr1/RPAP2_dom"/>
</dbReference>
<dbReference type="InterPro" id="IPR039693">
    <property type="entry name" value="Rtr1/RPAP2"/>
</dbReference>
<evidence type="ECO:0000313" key="15">
    <source>
        <dbReference type="EMBL" id="CCX16390.1"/>
    </source>
</evidence>
<evidence type="ECO:0000256" key="7">
    <source>
        <dbReference type="ARBA" id="ARBA00022912"/>
    </source>
</evidence>
<dbReference type="GO" id="GO:0008270">
    <property type="term" value="F:zinc ion binding"/>
    <property type="evidence" value="ECO:0007669"/>
    <property type="project" value="UniProtKB-KW"/>
</dbReference>
<dbReference type="PANTHER" id="PTHR14732">
    <property type="entry name" value="RNA POLYMERASE II SUBUNIT B1 CTD PHOSPHATASE RPAP2-RELATED"/>
    <property type="match status" value="1"/>
</dbReference>
<dbReference type="GO" id="GO:0008420">
    <property type="term" value="F:RNA polymerase II CTD heptapeptide repeat phosphatase activity"/>
    <property type="evidence" value="ECO:0007669"/>
    <property type="project" value="UniProtKB-UniRule"/>
</dbReference>
<feature type="region of interest" description="Disordered" evidence="13">
    <location>
        <begin position="1"/>
        <end position="20"/>
    </location>
</feature>
<dbReference type="Pfam" id="PF04181">
    <property type="entry name" value="RPAP2_Rtr1"/>
    <property type="match status" value="1"/>
</dbReference>
<organism evidence="15 16">
    <name type="scientific">Pyronema omphalodes (strain CBS 100304)</name>
    <name type="common">Pyronema confluens</name>
    <dbReference type="NCBI Taxonomy" id="1076935"/>
    <lineage>
        <taxon>Eukaryota</taxon>
        <taxon>Fungi</taxon>
        <taxon>Dikarya</taxon>
        <taxon>Ascomycota</taxon>
        <taxon>Pezizomycotina</taxon>
        <taxon>Pezizomycetes</taxon>
        <taxon>Pezizales</taxon>
        <taxon>Pyronemataceae</taxon>
        <taxon>Pyronema</taxon>
    </lineage>
</organism>
<keyword evidence="5 12" id="KW-0378">Hydrolase</keyword>
<dbReference type="EC" id="3.1.3.16" evidence="12"/>
<comment type="similarity">
    <text evidence="2 11 12">Belongs to the RPAP2 family.</text>
</comment>
<keyword evidence="6 12" id="KW-0862">Zinc</keyword>
<name>U4LAE9_PYROM</name>
<feature type="domain" description="RTR1-type" evidence="14">
    <location>
        <begin position="91"/>
        <end position="173"/>
    </location>
</feature>
<accession>U4LAE9</accession>
<evidence type="ECO:0000313" key="16">
    <source>
        <dbReference type="Proteomes" id="UP000018144"/>
    </source>
</evidence>
<evidence type="ECO:0000256" key="9">
    <source>
        <dbReference type="ARBA" id="ARBA00047761"/>
    </source>
</evidence>
<dbReference type="OMA" id="FCSDICA"/>
<keyword evidence="7 12" id="KW-0904">Protein phosphatase</keyword>
<evidence type="ECO:0000256" key="1">
    <source>
        <dbReference type="ARBA" id="ARBA00004123"/>
    </source>
</evidence>
<sequence length="302" mass="33544">MSISMGDAPKSILKKPALPSPTEARRIAIAHASSLQIRKVLEASVLDSLLYLLDLPTPPASKPAAKRDTKGSSKASPPPPPTTRDISLFQHHLRFFTPSDYDSLLEERNILNLCGYTLCSLPQKKRGSSRLALAKNGNWVERKEVERFCSDECAKKAMWVRVQLSTEPAWTRKEVVGNVEVDQNTGEVRGVDLNSEEPAEGWEAGWSLLEEGKEKEPKRVGMSSIVDALQAVGIRDEELKRERKTPVGGQEILVDVLEREMKSVTISLPGDDVDEDMEDRTAAIEGYIPKAQRAVDRDIDLF</sequence>
<comment type="function">
    <text evidence="12">Putative RNA polymerase II subunit B1 C-terminal domain (CTD) phosphatase involved in RNA polymerase II transcription regulation.</text>
</comment>
<dbReference type="OrthoDB" id="2590500at2759"/>
<dbReference type="STRING" id="1076935.U4LAE9"/>
<keyword evidence="16" id="KW-1185">Reference proteome</keyword>
<evidence type="ECO:0000256" key="6">
    <source>
        <dbReference type="ARBA" id="ARBA00022833"/>
    </source>
</evidence>
<dbReference type="Proteomes" id="UP000018144">
    <property type="component" value="Unassembled WGS sequence"/>
</dbReference>
<proteinExistence type="inferred from homology"/>
<evidence type="ECO:0000256" key="10">
    <source>
        <dbReference type="ARBA" id="ARBA00048336"/>
    </source>
</evidence>
<evidence type="ECO:0000256" key="11">
    <source>
        <dbReference type="PROSITE-ProRule" id="PRU00812"/>
    </source>
</evidence>
<comment type="catalytic activity">
    <reaction evidence="10 12">
        <text>O-phospho-L-threonyl-[protein] + H2O = L-threonyl-[protein] + phosphate</text>
        <dbReference type="Rhea" id="RHEA:47004"/>
        <dbReference type="Rhea" id="RHEA-COMP:11060"/>
        <dbReference type="Rhea" id="RHEA-COMP:11605"/>
        <dbReference type="ChEBI" id="CHEBI:15377"/>
        <dbReference type="ChEBI" id="CHEBI:30013"/>
        <dbReference type="ChEBI" id="CHEBI:43474"/>
        <dbReference type="ChEBI" id="CHEBI:61977"/>
        <dbReference type="EC" id="3.1.3.16"/>
    </reaction>
</comment>
<dbReference type="AlphaFoldDB" id="U4LAE9"/>
<keyword evidence="3 12" id="KW-0479">Metal-binding</keyword>
<evidence type="ECO:0000256" key="3">
    <source>
        <dbReference type="ARBA" id="ARBA00022723"/>
    </source>
</evidence>
<evidence type="ECO:0000259" key="14">
    <source>
        <dbReference type="PROSITE" id="PS51479"/>
    </source>
</evidence>
<evidence type="ECO:0000256" key="5">
    <source>
        <dbReference type="ARBA" id="ARBA00022801"/>
    </source>
</evidence>
<evidence type="ECO:0000256" key="12">
    <source>
        <dbReference type="RuleBase" id="RU367080"/>
    </source>
</evidence>
<dbReference type="InterPro" id="IPR038534">
    <property type="entry name" value="Rtr1/RPAP2_sf"/>
</dbReference>
<keyword evidence="4 12" id="KW-0863">Zinc-finger</keyword>
<dbReference type="GO" id="GO:0005737">
    <property type="term" value="C:cytoplasm"/>
    <property type="evidence" value="ECO:0007669"/>
    <property type="project" value="TreeGrafter"/>
</dbReference>
<dbReference type="PANTHER" id="PTHR14732:SF0">
    <property type="entry name" value="RNA POLYMERASE II SUBUNIT B1 CTD PHOSPHATASE RPAP2-RELATED"/>
    <property type="match status" value="1"/>
</dbReference>
<dbReference type="eggNOG" id="ENOG502SNTP">
    <property type="taxonomic scope" value="Eukaryota"/>
</dbReference>
<evidence type="ECO:0000256" key="2">
    <source>
        <dbReference type="ARBA" id="ARBA00005676"/>
    </source>
</evidence>
<feature type="region of interest" description="Disordered" evidence="13">
    <location>
        <begin position="60"/>
        <end position="84"/>
    </location>
</feature>
<comment type="subcellular location">
    <subcellularLocation>
        <location evidence="1 12">Nucleus</location>
    </subcellularLocation>
</comment>
<evidence type="ECO:0000256" key="8">
    <source>
        <dbReference type="ARBA" id="ARBA00023242"/>
    </source>
</evidence>
<reference evidence="15 16" key="1">
    <citation type="journal article" date="2013" name="PLoS Genet.">
        <title>The genome and development-dependent transcriptomes of Pyronema confluens: a window into fungal evolution.</title>
        <authorList>
            <person name="Traeger S."/>
            <person name="Altegoer F."/>
            <person name="Freitag M."/>
            <person name="Gabaldon T."/>
            <person name="Kempken F."/>
            <person name="Kumar A."/>
            <person name="Marcet-Houben M."/>
            <person name="Poggeler S."/>
            <person name="Stajich J.E."/>
            <person name="Nowrousian M."/>
        </authorList>
    </citation>
    <scope>NUCLEOTIDE SEQUENCE [LARGE SCALE GENOMIC DNA]</scope>
    <source>
        <strain evidence="16">CBS 100304</strain>
        <tissue evidence="15">Vegetative mycelium</tissue>
    </source>
</reference>
<dbReference type="Gene3D" id="1.25.40.820">
    <property type="match status" value="1"/>
</dbReference>
<evidence type="ECO:0000256" key="13">
    <source>
        <dbReference type="SAM" id="MobiDB-lite"/>
    </source>
</evidence>
<dbReference type="PROSITE" id="PS51479">
    <property type="entry name" value="ZF_RTR1"/>
    <property type="match status" value="1"/>
</dbReference>
<gene>
    <name evidence="15" type="ORF">PCON_02995</name>
</gene>
<dbReference type="EMBL" id="HF936391">
    <property type="protein sequence ID" value="CCX16390.1"/>
    <property type="molecule type" value="Genomic_DNA"/>
</dbReference>
<dbReference type="GO" id="GO:0043175">
    <property type="term" value="F:RNA polymerase core enzyme binding"/>
    <property type="evidence" value="ECO:0007669"/>
    <property type="project" value="UniProtKB-UniRule"/>
</dbReference>
<comment type="catalytic activity">
    <reaction evidence="9 12">
        <text>O-phospho-L-seryl-[protein] + H2O = L-seryl-[protein] + phosphate</text>
        <dbReference type="Rhea" id="RHEA:20629"/>
        <dbReference type="Rhea" id="RHEA-COMP:9863"/>
        <dbReference type="Rhea" id="RHEA-COMP:11604"/>
        <dbReference type="ChEBI" id="CHEBI:15377"/>
        <dbReference type="ChEBI" id="CHEBI:29999"/>
        <dbReference type="ChEBI" id="CHEBI:43474"/>
        <dbReference type="ChEBI" id="CHEBI:83421"/>
        <dbReference type="EC" id="3.1.3.16"/>
    </reaction>
</comment>